<keyword evidence="4" id="KW-1185">Reference proteome</keyword>
<accession>A0AAD9S3Q9</accession>
<organism evidence="3 4">
    <name type="scientific">Phomopsis amygdali</name>
    <name type="common">Fusicoccum amygdali</name>
    <dbReference type="NCBI Taxonomy" id="1214568"/>
    <lineage>
        <taxon>Eukaryota</taxon>
        <taxon>Fungi</taxon>
        <taxon>Dikarya</taxon>
        <taxon>Ascomycota</taxon>
        <taxon>Pezizomycotina</taxon>
        <taxon>Sordariomycetes</taxon>
        <taxon>Sordariomycetidae</taxon>
        <taxon>Diaporthales</taxon>
        <taxon>Diaporthaceae</taxon>
        <taxon>Diaporthe</taxon>
    </lineage>
</organism>
<dbReference type="InterPro" id="IPR036770">
    <property type="entry name" value="Ankyrin_rpt-contain_sf"/>
</dbReference>
<dbReference type="InterPro" id="IPR027417">
    <property type="entry name" value="P-loop_NTPase"/>
</dbReference>
<evidence type="ECO:0000259" key="2">
    <source>
        <dbReference type="Pfam" id="PF24883"/>
    </source>
</evidence>
<keyword evidence="1" id="KW-0677">Repeat</keyword>
<comment type="caution">
    <text evidence="3">The sequence shown here is derived from an EMBL/GenBank/DDBJ whole genome shotgun (WGS) entry which is preliminary data.</text>
</comment>
<sequence>MERISKQLVLSTQSGLLKPDVRLGVAVSEFAQTLDEDRKREFQKMQSAGTQLSGRDAICLTEELNQDSERRHCTWRPYGTKCGKFLDRLQALATIGDVMIGGSQNVIATSIWCAVRLALQTATNFRGYFERLSSLFLKLGTSWELHHEFAQIFPQSEVLQTFLCEYLIVLMRLCRKTVIFSQKSLTGQLWSSLGASFDYEFKPLQEEMDKWGTMIQHKTQQLAAACVVDADKFRRRDYKQRVLHLLSPNQSQHVTTWRRHRRKGDCKWIYQSAAYKSWTAEDASSTICVSGKLGSGKTVTMANIVAEISMHLPCAFFFCTFKEPESLKATTVLGSIAFHLLDNIPGNKATWDILSKQEETASLLFTSIGIINIMTDLLPEDKKYVVVLDGLEDCPNDEMIEVMSGLRRFMAQRSVLLCYAARSGSMFQRLTVQELTTKFFLSLDEQMHHKEIEAYITEEIARRRSKSHPGLLSDELEQLVKKQLMAGAQGMYLWVALQLDSIFPNQSRTVVTSERILNLINNLPKDLPEAFERALEEIVDDRYGNSILKIVMAARLPLTLDELTVALTVHPGDPVWYAAEVPTDGPQLIALCGGNLLDLDEEDGRVRFIHYSVVNHLLQTTKNLRTILYHFSIQEAEILAGAICVTFLNMAIFKTDVTMTKKITAEKLVERAIGAASHQQPFLSHIAQHFKKSRYQSTPTNFDIGRLIAEIQAAGMAKFDPRCFQFFEKSSPVCMKIWPHWTRLLCGEVPVASTPFQSPMEEPWPALCWALMNHHNPLFHTILENPTTEPRNSEILSLGIISLTSSSEETYDRFCLGLLLAHSIQLAIDFLFHGSNNEESSSTSGNIITPSSIWPWQLLYQALEKLLDLGADTAAPHPRNGDNIAKMLLTTLGRISKTTMEGAQLRDLLDRVLATSRPFRNLLYRPMVSLPAHKYSLMGVAVARGNAEEVRDLFKGWPDHRLPSCVHGREAIHLALETQNYDILVLLAQYKGLDRPDKDRRSSVPLLETALERMTAGWVKNLLQLGADRNLGYSARETGPGKFLILVRYHADTSLPAFPNISNIVAHRGNRVLMAKLKEKESFEPSEAFLERAGDDVHVNALLEACQMLAEDMGEDQTFEDFGLGESFDTRIFDMPEELKLIILELVETTPSAWLDAHCPKGNTALHYLTGSMKIFHRQALDVASHLMTVEWIDSWVSFINEEGQTPLHYAIENGYLNGWSLPYFDSICFLIADVRPEVGSIGSLSGGDRNLLEFAIWRLAPVEAVIIPLLSAGIDPDATLNGATPLETTVNIQSFEYASIVTVCLLSRCADLSVKRSDEGKLLDIVLADRRQWLQSMLSKYSF</sequence>
<gene>
    <name evidence="3" type="ORF">N8I77_011954</name>
</gene>
<dbReference type="Gene3D" id="1.25.40.20">
    <property type="entry name" value="Ankyrin repeat-containing domain"/>
    <property type="match status" value="1"/>
</dbReference>
<dbReference type="Proteomes" id="UP001265746">
    <property type="component" value="Unassembled WGS sequence"/>
</dbReference>
<proteinExistence type="predicted"/>
<protein>
    <recommendedName>
        <fullName evidence="2">Nephrocystin 3-like N-terminal domain-containing protein</fullName>
    </recommendedName>
</protein>
<dbReference type="Pfam" id="PF24883">
    <property type="entry name" value="NPHP3_N"/>
    <property type="match status" value="1"/>
</dbReference>
<dbReference type="Gene3D" id="3.40.50.300">
    <property type="entry name" value="P-loop containing nucleotide triphosphate hydrolases"/>
    <property type="match status" value="1"/>
</dbReference>
<dbReference type="EMBL" id="JAUJFL010000008">
    <property type="protein sequence ID" value="KAK2598550.1"/>
    <property type="molecule type" value="Genomic_DNA"/>
</dbReference>
<dbReference type="SUPFAM" id="SSF52540">
    <property type="entry name" value="P-loop containing nucleoside triphosphate hydrolases"/>
    <property type="match status" value="1"/>
</dbReference>
<dbReference type="InterPro" id="IPR056884">
    <property type="entry name" value="NPHP3-like_N"/>
</dbReference>
<dbReference type="PANTHER" id="PTHR10039">
    <property type="entry name" value="AMELOGENIN"/>
    <property type="match status" value="1"/>
</dbReference>
<dbReference type="SUPFAM" id="SSF48403">
    <property type="entry name" value="Ankyrin repeat"/>
    <property type="match status" value="1"/>
</dbReference>
<dbReference type="PANTHER" id="PTHR10039:SF10">
    <property type="entry name" value="NACHT DOMAIN-CONTAINING PROTEIN"/>
    <property type="match status" value="1"/>
</dbReference>
<feature type="domain" description="Nephrocystin 3-like N-terminal" evidence="2">
    <location>
        <begin position="264"/>
        <end position="412"/>
    </location>
</feature>
<evidence type="ECO:0000256" key="1">
    <source>
        <dbReference type="ARBA" id="ARBA00022737"/>
    </source>
</evidence>
<evidence type="ECO:0000313" key="4">
    <source>
        <dbReference type="Proteomes" id="UP001265746"/>
    </source>
</evidence>
<evidence type="ECO:0000313" key="3">
    <source>
        <dbReference type="EMBL" id="KAK2598550.1"/>
    </source>
</evidence>
<reference evidence="3" key="1">
    <citation type="submission" date="2023-06" db="EMBL/GenBank/DDBJ databases">
        <authorList>
            <person name="Noh H."/>
        </authorList>
    </citation>
    <scope>NUCLEOTIDE SEQUENCE</scope>
    <source>
        <strain evidence="3">DUCC20226</strain>
    </source>
</reference>
<name>A0AAD9S3Q9_PHOAM</name>